<gene>
    <name evidence="2" type="ORF">WJX72_001871</name>
</gene>
<keyword evidence="3" id="KW-1185">Reference proteome</keyword>
<protein>
    <recommendedName>
        <fullName evidence="4">PI3K/PI4K catalytic domain-containing protein</fullName>
    </recommendedName>
</protein>
<accession>A0AAW1QEC0</accession>
<name>A0AAW1QEC0_9CHLO</name>
<proteinExistence type="predicted"/>
<keyword evidence="1" id="KW-1133">Transmembrane helix</keyword>
<comment type="caution">
    <text evidence="2">The sequence shown here is derived from an EMBL/GenBank/DDBJ whole genome shotgun (WGS) entry which is preliminary data.</text>
</comment>
<keyword evidence="1" id="KW-0812">Transmembrane</keyword>
<reference evidence="2 3" key="1">
    <citation type="journal article" date="2024" name="Nat. Commun.">
        <title>Phylogenomics reveals the evolutionary origins of lichenization in chlorophyte algae.</title>
        <authorList>
            <person name="Puginier C."/>
            <person name="Libourel C."/>
            <person name="Otte J."/>
            <person name="Skaloud P."/>
            <person name="Haon M."/>
            <person name="Grisel S."/>
            <person name="Petersen M."/>
            <person name="Berrin J.G."/>
            <person name="Delaux P.M."/>
            <person name="Dal Grande F."/>
            <person name="Keller J."/>
        </authorList>
    </citation>
    <scope>NUCLEOTIDE SEQUENCE [LARGE SCALE GENOMIC DNA]</scope>
    <source>
        <strain evidence="2 3">SAG 2043</strain>
    </source>
</reference>
<dbReference type="EMBL" id="JALJOR010000003">
    <property type="protein sequence ID" value="KAK9819747.1"/>
    <property type="molecule type" value="Genomic_DNA"/>
</dbReference>
<evidence type="ECO:0000313" key="2">
    <source>
        <dbReference type="EMBL" id="KAK9819747.1"/>
    </source>
</evidence>
<dbReference type="AlphaFoldDB" id="A0AAW1QEC0"/>
<feature type="transmembrane region" description="Helical" evidence="1">
    <location>
        <begin position="44"/>
        <end position="62"/>
    </location>
</feature>
<keyword evidence="1" id="KW-0472">Membrane</keyword>
<dbReference type="Proteomes" id="UP001489004">
    <property type="component" value="Unassembled WGS sequence"/>
</dbReference>
<evidence type="ECO:0000313" key="3">
    <source>
        <dbReference type="Proteomes" id="UP001489004"/>
    </source>
</evidence>
<sequence>MGRAKSAEPRYYTFVPVASGVGSPPAQQRNCCRSGSQRVGAQRVCSILLVLLLAVLVCLYKADLLLALHNPSKASDPLQQGAEGQITDSLLEAAESEAVAPAPPVPPAPSNVRDWQLAWPPGVTPEGVAEATRRLEALTQRTLHLDDPEQPWNQQPSRFELQSVDGHVRHNPSFKATANNQTMFVKFPCIRGHHDLDNTLMCERGQLQNATAASKRHTESIQRVSDYCGFGHIRTRSWTAPVHGTTPQGIEVNGQLGMFAEWARGTNPESMGKEAKRVWANSVPIEWVWYAAVHDFIMCESDRHQGNLVIPDDHPEQPFVFIDNDHELSNRRSLAADLLTPRDPSCIPSSLFFPMNLESWRVHHYHLPLMKLDYRCSTAPGQDIPLPSRIRACLQVFAATSAAELQRNFDIVLLEFAEGLRQRAQDLLELGFWGALEKTASQGEAGFWADPSRLPFEDTMFPHWRGSIWRPLEAPFCDWLEPIPAGR</sequence>
<organism evidence="2 3">
    <name type="scientific">[Myrmecia] bisecta</name>
    <dbReference type="NCBI Taxonomy" id="41462"/>
    <lineage>
        <taxon>Eukaryota</taxon>
        <taxon>Viridiplantae</taxon>
        <taxon>Chlorophyta</taxon>
        <taxon>core chlorophytes</taxon>
        <taxon>Trebouxiophyceae</taxon>
        <taxon>Trebouxiales</taxon>
        <taxon>Trebouxiaceae</taxon>
        <taxon>Myrmecia</taxon>
    </lineage>
</organism>
<evidence type="ECO:0008006" key="4">
    <source>
        <dbReference type="Google" id="ProtNLM"/>
    </source>
</evidence>
<evidence type="ECO:0000256" key="1">
    <source>
        <dbReference type="SAM" id="Phobius"/>
    </source>
</evidence>